<dbReference type="GO" id="GO:0005576">
    <property type="term" value="C:extracellular region"/>
    <property type="evidence" value="ECO:0007669"/>
    <property type="project" value="UniProtKB-SubCell"/>
</dbReference>
<dbReference type="GO" id="GO:0020037">
    <property type="term" value="F:heme binding"/>
    <property type="evidence" value="ECO:0007669"/>
    <property type="project" value="InterPro"/>
</dbReference>
<keyword evidence="7" id="KW-1185">Reference proteome</keyword>
<reference evidence="6 7" key="1">
    <citation type="journal article" date="2010" name="Nature">
        <title>The Ectocarpus genome and the independent evolution of multicellularity in brown algae.</title>
        <authorList>
            <person name="Cock J.M."/>
            <person name="Sterck L."/>
            <person name="Rouze P."/>
            <person name="Scornet D."/>
            <person name="Allen A.E."/>
            <person name="Amoutzias G."/>
            <person name="Anthouard V."/>
            <person name="Artiguenave F."/>
            <person name="Aury J.M."/>
            <person name="Badger J.H."/>
            <person name="Beszteri B."/>
            <person name="Billiau K."/>
            <person name="Bonnet E."/>
            <person name="Bothwell J.H."/>
            <person name="Bowler C."/>
            <person name="Boyen C."/>
            <person name="Brownlee C."/>
            <person name="Carrano C.J."/>
            <person name="Charrier B."/>
            <person name="Cho G.Y."/>
            <person name="Coelho S.M."/>
            <person name="Collen J."/>
            <person name="Corre E."/>
            <person name="Da Silva C."/>
            <person name="Delage L."/>
            <person name="Delaroque N."/>
            <person name="Dittami S.M."/>
            <person name="Doulbeau S."/>
            <person name="Elias M."/>
            <person name="Farnham G."/>
            <person name="Gachon C.M."/>
            <person name="Gschloessl B."/>
            <person name="Heesch S."/>
            <person name="Jabbari K."/>
            <person name="Jubin C."/>
            <person name="Kawai H."/>
            <person name="Kimura K."/>
            <person name="Kloareg B."/>
            <person name="Kupper F.C."/>
            <person name="Lang D."/>
            <person name="Le Bail A."/>
            <person name="Leblanc C."/>
            <person name="Lerouge P."/>
            <person name="Lohr M."/>
            <person name="Lopez P.J."/>
            <person name="Martens C."/>
            <person name="Maumus F."/>
            <person name="Michel G."/>
            <person name="Miranda-Saavedra D."/>
            <person name="Morales J."/>
            <person name="Moreau H."/>
            <person name="Motomura T."/>
            <person name="Nagasato C."/>
            <person name="Napoli C.A."/>
            <person name="Nelson D.R."/>
            <person name="Nyvall-Collen P."/>
            <person name="Peters A.F."/>
            <person name="Pommier C."/>
            <person name="Potin P."/>
            <person name="Poulain J."/>
            <person name="Quesneville H."/>
            <person name="Read B."/>
            <person name="Rensing S.A."/>
            <person name="Ritter A."/>
            <person name="Rousvoal S."/>
            <person name="Samanta M."/>
            <person name="Samson G."/>
            <person name="Schroeder D.C."/>
            <person name="Segurens B."/>
            <person name="Strittmatter M."/>
            <person name="Tonon T."/>
            <person name="Tregear J.W."/>
            <person name="Valentin K."/>
            <person name="von Dassow P."/>
            <person name="Yamagishi T."/>
            <person name="Van de Peer Y."/>
            <person name="Wincker P."/>
        </authorList>
    </citation>
    <scope>NUCLEOTIDE SEQUENCE [LARGE SCALE GENOMIC DNA]</scope>
    <source>
        <strain evidence="7">Ec32 / CCAP1310/4</strain>
    </source>
</reference>
<dbReference type="OMA" id="SCNHLER"/>
<dbReference type="InParanoid" id="D8LB73"/>
<dbReference type="Gene3D" id="1.10.640.10">
    <property type="entry name" value="Haem peroxidase domain superfamily, animal type"/>
    <property type="match status" value="1"/>
</dbReference>
<evidence type="ECO:0000256" key="5">
    <source>
        <dbReference type="SAM" id="SignalP"/>
    </source>
</evidence>
<dbReference type="Pfam" id="PF03098">
    <property type="entry name" value="An_peroxidase"/>
    <property type="match status" value="1"/>
</dbReference>
<dbReference type="PANTHER" id="PTHR11475">
    <property type="entry name" value="OXIDASE/PEROXIDASE"/>
    <property type="match status" value="1"/>
</dbReference>
<organism evidence="6 7">
    <name type="scientific">Ectocarpus siliculosus</name>
    <name type="common">Brown alga</name>
    <name type="synonym">Conferva siliculosa</name>
    <dbReference type="NCBI Taxonomy" id="2880"/>
    <lineage>
        <taxon>Eukaryota</taxon>
        <taxon>Sar</taxon>
        <taxon>Stramenopiles</taxon>
        <taxon>Ochrophyta</taxon>
        <taxon>PX clade</taxon>
        <taxon>Phaeophyceae</taxon>
        <taxon>Ectocarpales</taxon>
        <taxon>Ectocarpaceae</taxon>
        <taxon>Ectocarpus</taxon>
    </lineage>
</organism>
<evidence type="ECO:0000313" key="7">
    <source>
        <dbReference type="Proteomes" id="UP000002630"/>
    </source>
</evidence>
<evidence type="ECO:0000256" key="1">
    <source>
        <dbReference type="ARBA" id="ARBA00004613"/>
    </source>
</evidence>
<feature type="region of interest" description="Disordered" evidence="4">
    <location>
        <begin position="623"/>
        <end position="643"/>
    </location>
</feature>
<keyword evidence="5" id="KW-0732">Signal</keyword>
<evidence type="ECO:0000256" key="2">
    <source>
        <dbReference type="ARBA" id="ARBA00022525"/>
    </source>
</evidence>
<dbReference type="SUPFAM" id="SSF48113">
    <property type="entry name" value="Heme-dependent peroxidases"/>
    <property type="match status" value="1"/>
</dbReference>
<dbReference type="EMBL" id="FN647682">
    <property type="protein sequence ID" value="CBN76582.1"/>
    <property type="molecule type" value="Genomic_DNA"/>
</dbReference>
<comment type="subcellular location">
    <subcellularLocation>
        <location evidence="1">Secreted</location>
    </subcellularLocation>
</comment>
<gene>
    <name evidence="6" type="ORF">Esi_0000_0287</name>
</gene>
<accession>D8LB73</accession>
<dbReference type="PANTHER" id="PTHR11475:SF4">
    <property type="entry name" value="CHORION PEROXIDASE"/>
    <property type="match status" value="1"/>
</dbReference>
<dbReference type="Proteomes" id="UP000002630">
    <property type="component" value="Linkage Group LG01"/>
</dbReference>
<feature type="compositionally biased region" description="Basic and acidic residues" evidence="4">
    <location>
        <begin position="624"/>
        <end position="636"/>
    </location>
</feature>
<protein>
    <submittedName>
        <fullName evidence="6">Peroxinectin</fullName>
    </submittedName>
</protein>
<dbReference type="InterPro" id="IPR019791">
    <property type="entry name" value="Haem_peroxidase_animal"/>
</dbReference>
<dbReference type="eggNOG" id="KOG2408">
    <property type="taxonomic scope" value="Eukaryota"/>
</dbReference>
<dbReference type="GO" id="GO:0004601">
    <property type="term" value="F:peroxidase activity"/>
    <property type="evidence" value="ECO:0007669"/>
    <property type="project" value="InterPro"/>
</dbReference>
<dbReference type="STRING" id="2880.D8LB73"/>
<dbReference type="PROSITE" id="PS50292">
    <property type="entry name" value="PEROXIDASE_3"/>
    <property type="match status" value="1"/>
</dbReference>
<keyword evidence="2" id="KW-0964">Secreted</keyword>
<dbReference type="GO" id="GO:0006979">
    <property type="term" value="P:response to oxidative stress"/>
    <property type="evidence" value="ECO:0007669"/>
    <property type="project" value="InterPro"/>
</dbReference>
<dbReference type="AlphaFoldDB" id="D8LB73"/>
<dbReference type="InterPro" id="IPR010255">
    <property type="entry name" value="Haem_peroxidase_sf"/>
</dbReference>
<feature type="signal peptide" evidence="5">
    <location>
        <begin position="1"/>
        <end position="18"/>
    </location>
</feature>
<dbReference type="OrthoDB" id="823504at2759"/>
<keyword evidence="3" id="KW-0325">Glycoprotein</keyword>
<evidence type="ECO:0000256" key="3">
    <source>
        <dbReference type="ARBA" id="ARBA00023180"/>
    </source>
</evidence>
<dbReference type="InterPro" id="IPR037120">
    <property type="entry name" value="Haem_peroxidase_sf_animal"/>
</dbReference>
<sequence>MRLLPLLLVPLLLGACAADGSSVSTAADPTEEAEWDTLVGENERRTYNGTGNNLDQPEWGSVGQRQLRSMTEASYGDGVSEPPGDDRPTAREVLSEVFLANPSTTSTANALFVGWGLLVGYDLFLTQDNASEPLDIACNDAEIRDVWCPLGSLSDPIPFSRSEAGEDAGGEEARSPINYATAFVDLDWMYGRDEATSASLRTEDGGYMNMTNDELPHLLDDGTWLVADQRPARLPVTFALMTLLLREHNRCCDEMAPEWDPANDEAFDEMKRCVTVRSKCEWALLLLCCYGKRAHGGQRSNMEKEKPLWYLTQSNGSYDAGTDAGTDVFFATVAAPALYSALPSTVGLLDDGFEVMAEHEVELATANADLAGLVTRIGGIEPIIRGASYARARGIDASFVAEVSVSSPLFNFPVEAIQRGRDHGVPSYNSAREAYALSRFDSFAEITSDTTVQATLSTAYGNDVDLLDAYTGALAETEEGSGLFAGPLLRMVFLEQLYRAIVGDRHHHSHSTQNEDAALSTLKNLILNNSLVSSIPLDSFSAPDLVTSSNCSSTEMNEVTLAEGYKLAWNQSDLVEEGGDMFITLSARGIEGQGMIAIGFGGLSMETADDFVICVVESETSAECTDRSAPRERSEPPLDDEENTDLDVVTVSVDGEWTSVTFARSGEGTDDSVRDGRGKAKEDYLLSDDIYLSQDTSIIYSWRSGDGIGKHPNSQRGAAQVNFQDGSVADEQCSDSAEYYSLHGALLLVAWMIIAPYGIYQAR</sequence>
<evidence type="ECO:0000313" key="6">
    <source>
        <dbReference type="EMBL" id="CBN76582.1"/>
    </source>
</evidence>
<evidence type="ECO:0000256" key="4">
    <source>
        <dbReference type="SAM" id="MobiDB-lite"/>
    </source>
</evidence>
<dbReference type="EMBL" id="FN649726">
    <property type="protein sequence ID" value="CBN76582.1"/>
    <property type="molecule type" value="Genomic_DNA"/>
</dbReference>
<name>D8LB73_ECTSI</name>
<feature type="chain" id="PRO_5003116918" evidence="5">
    <location>
        <begin position="19"/>
        <end position="763"/>
    </location>
</feature>
<dbReference type="PROSITE" id="PS51257">
    <property type="entry name" value="PROKAR_LIPOPROTEIN"/>
    <property type="match status" value="1"/>
</dbReference>
<proteinExistence type="predicted"/>